<sequence>YLNLGSNRLGFEGIVQLSGLYKNDSLVELDLSDNHLGPKAVHSLQQVYNICTARDRVEYYAHGHVLYNLYASPVIHSAAND</sequence>
<dbReference type="InterPro" id="IPR001611">
    <property type="entry name" value="Leu-rich_rpt"/>
</dbReference>
<reference evidence="1" key="1">
    <citation type="journal article" date="2020" name="Fungal Divers.">
        <title>Resolving the Mortierellaceae phylogeny through synthesis of multi-gene phylogenetics and phylogenomics.</title>
        <authorList>
            <person name="Vandepol N."/>
            <person name="Liber J."/>
            <person name="Desiro A."/>
            <person name="Na H."/>
            <person name="Kennedy M."/>
            <person name="Barry K."/>
            <person name="Grigoriev I.V."/>
            <person name="Miller A.N."/>
            <person name="O'Donnell K."/>
            <person name="Stajich J.E."/>
            <person name="Bonito G."/>
        </authorList>
    </citation>
    <scope>NUCLEOTIDE SEQUENCE</scope>
    <source>
        <strain evidence="1">MES-2147</strain>
    </source>
</reference>
<feature type="non-terminal residue" evidence="1">
    <location>
        <position position="1"/>
    </location>
</feature>
<dbReference type="SUPFAM" id="SSF52047">
    <property type="entry name" value="RNI-like"/>
    <property type="match status" value="1"/>
</dbReference>
<evidence type="ECO:0000313" key="1">
    <source>
        <dbReference type="EMBL" id="KAF9969430.1"/>
    </source>
</evidence>
<keyword evidence="2" id="KW-1185">Reference proteome</keyword>
<dbReference type="Gene3D" id="3.80.10.10">
    <property type="entry name" value="Ribonuclease Inhibitor"/>
    <property type="match status" value="1"/>
</dbReference>
<dbReference type="EMBL" id="JAAAHW010005226">
    <property type="protein sequence ID" value="KAF9969430.1"/>
    <property type="molecule type" value="Genomic_DNA"/>
</dbReference>
<name>A0A9P6JFW8_9FUNG</name>
<gene>
    <name evidence="1" type="ORF">BGZ65_011958</name>
</gene>
<dbReference type="Proteomes" id="UP000749646">
    <property type="component" value="Unassembled WGS sequence"/>
</dbReference>
<evidence type="ECO:0000313" key="2">
    <source>
        <dbReference type="Proteomes" id="UP000749646"/>
    </source>
</evidence>
<proteinExistence type="predicted"/>
<dbReference type="Pfam" id="PF13516">
    <property type="entry name" value="LRR_6"/>
    <property type="match status" value="1"/>
</dbReference>
<comment type="caution">
    <text evidence="1">The sequence shown here is derived from an EMBL/GenBank/DDBJ whole genome shotgun (WGS) entry which is preliminary data.</text>
</comment>
<dbReference type="InterPro" id="IPR032675">
    <property type="entry name" value="LRR_dom_sf"/>
</dbReference>
<accession>A0A9P6JFW8</accession>
<dbReference type="AlphaFoldDB" id="A0A9P6JFW8"/>
<organism evidence="1 2">
    <name type="scientific">Modicella reniformis</name>
    <dbReference type="NCBI Taxonomy" id="1440133"/>
    <lineage>
        <taxon>Eukaryota</taxon>
        <taxon>Fungi</taxon>
        <taxon>Fungi incertae sedis</taxon>
        <taxon>Mucoromycota</taxon>
        <taxon>Mortierellomycotina</taxon>
        <taxon>Mortierellomycetes</taxon>
        <taxon>Mortierellales</taxon>
        <taxon>Mortierellaceae</taxon>
        <taxon>Modicella</taxon>
    </lineage>
</organism>
<protein>
    <submittedName>
        <fullName evidence="1">Uncharacterized protein</fullName>
    </submittedName>
</protein>